<feature type="compositionally biased region" description="Basic and acidic residues" evidence="1">
    <location>
        <begin position="93"/>
        <end position="102"/>
    </location>
</feature>
<accession>A0A368YPW1</accession>
<feature type="region of interest" description="Disordered" evidence="1">
    <location>
        <begin position="93"/>
        <end position="197"/>
    </location>
</feature>
<feature type="compositionally biased region" description="Polar residues" evidence="1">
    <location>
        <begin position="327"/>
        <end position="344"/>
    </location>
</feature>
<keyword evidence="3" id="KW-0966">Cell projection</keyword>
<comment type="caution">
    <text evidence="3">The sequence shown here is derived from an EMBL/GenBank/DDBJ whole genome shotgun (WGS) entry which is preliminary data.</text>
</comment>
<feature type="compositionally biased region" description="Basic and acidic residues" evidence="1">
    <location>
        <begin position="10"/>
        <end position="28"/>
    </location>
</feature>
<feature type="compositionally biased region" description="Basic and acidic residues" evidence="1">
    <location>
        <begin position="374"/>
        <end position="386"/>
    </location>
</feature>
<evidence type="ECO:0000259" key="2">
    <source>
        <dbReference type="Pfam" id="PF02120"/>
    </source>
</evidence>
<protein>
    <submittedName>
        <fullName evidence="3">Flagellar hook-length control protein FliK</fullName>
    </submittedName>
</protein>
<feature type="region of interest" description="Disordered" evidence="1">
    <location>
        <begin position="1"/>
        <end position="28"/>
    </location>
</feature>
<dbReference type="Gene3D" id="3.30.750.140">
    <property type="match status" value="1"/>
</dbReference>
<evidence type="ECO:0000313" key="3">
    <source>
        <dbReference type="EMBL" id="RCW82260.1"/>
    </source>
</evidence>
<dbReference type="EMBL" id="QPJM01000008">
    <property type="protein sequence ID" value="RCW82260.1"/>
    <property type="molecule type" value="Genomic_DNA"/>
</dbReference>
<name>A0A368YPW1_9HYPH</name>
<feature type="domain" description="Flagellar hook-length control protein-like C-terminal" evidence="2">
    <location>
        <begin position="251"/>
        <end position="320"/>
    </location>
</feature>
<reference evidence="3 4" key="1">
    <citation type="submission" date="2018-07" db="EMBL/GenBank/DDBJ databases">
        <title>Genomic Encyclopedia of Type Strains, Phase III (KMG-III): the genomes of soil and plant-associated and newly described type strains.</title>
        <authorList>
            <person name="Whitman W."/>
        </authorList>
    </citation>
    <scope>NUCLEOTIDE SEQUENCE [LARGE SCALE GENOMIC DNA]</scope>
    <source>
        <strain evidence="3 4">31-25a</strain>
    </source>
</reference>
<feature type="compositionally biased region" description="Basic and acidic residues" evidence="1">
    <location>
        <begin position="131"/>
        <end position="154"/>
    </location>
</feature>
<sequence>MPLKTMLDAIVRDKGKDDMPDQKPAKDKDVLSDFSSMVRAVGPKLKLDKENAKPDRSLVELLDRAEPDEDKDVSDAAAQGIFGQAILAFEQLLDRQQHENGEQPRPVTNAKAPSKADTIAGLIQIVEADQGSEKPAEIAAPDKKSGKTDVKAVTDRQVAAPLQDKQEPGKLASHARQDVAPATQAPEGPRPKVSAKAAPVEYAAPVETATSAPSPSVQAEAKLGATVSNNATPVQPSRLLITDVQILSDRSTPGARTLVIQLQPIELGTVTARMRLTPEGMHIQLMAENPAMAEHLAKDHDMLTKALQRAGVADDASSVTISVIDRSGTSSSAQNGQQNLSAQDQQPGARASSQGQSGFQGSSGDRSSNQESFGEMRSDERVEKATDPGTEYGLSRGLVV</sequence>
<dbReference type="Proteomes" id="UP000253324">
    <property type="component" value="Unassembled WGS sequence"/>
</dbReference>
<dbReference type="InterPro" id="IPR038610">
    <property type="entry name" value="FliK-like_C_sf"/>
</dbReference>
<feature type="compositionally biased region" description="Low complexity" evidence="1">
    <location>
        <begin position="345"/>
        <end position="367"/>
    </location>
</feature>
<evidence type="ECO:0000313" key="4">
    <source>
        <dbReference type="Proteomes" id="UP000253324"/>
    </source>
</evidence>
<keyword evidence="3" id="KW-0282">Flagellum</keyword>
<feature type="region of interest" description="Disordered" evidence="1">
    <location>
        <begin position="327"/>
        <end position="400"/>
    </location>
</feature>
<keyword evidence="3" id="KW-0969">Cilium</keyword>
<gene>
    <name evidence="3" type="ORF">C7476_10874</name>
</gene>
<proteinExistence type="predicted"/>
<dbReference type="InterPro" id="IPR021136">
    <property type="entry name" value="Flagellar_hook_control-like_C"/>
</dbReference>
<organism evidence="3 4">
    <name type="scientific">Phyllobacterium bourgognense</name>
    <dbReference type="NCBI Taxonomy" id="314236"/>
    <lineage>
        <taxon>Bacteria</taxon>
        <taxon>Pseudomonadati</taxon>
        <taxon>Pseudomonadota</taxon>
        <taxon>Alphaproteobacteria</taxon>
        <taxon>Hyphomicrobiales</taxon>
        <taxon>Phyllobacteriaceae</taxon>
        <taxon>Phyllobacterium</taxon>
    </lineage>
</organism>
<dbReference type="AlphaFoldDB" id="A0A368YPW1"/>
<keyword evidence="4" id="KW-1185">Reference proteome</keyword>
<evidence type="ECO:0000256" key="1">
    <source>
        <dbReference type="SAM" id="MobiDB-lite"/>
    </source>
</evidence>
<dbReference type="Pfam" id="PF02120">
    <property type="entry name" value="Flg_hook"/>
    <property type="match status" value="1"/>
</dbReference>